<dbReference type="Proteomes" id="UP000000598">
    <property type="component" value="Chromosome E"/>
</dbReference>
<dbReference type="RefSeq" id="XP_453992.1">
    <property type="nucleotide sequence ID" value="XM_453992.1"/>
</dbReference>
<dbReference type="InterPro" id="IPR004839">
    <property type="entry name" value="Aminotransferase_I/II_large"/>
</dbReference>
<dbReference type="CDD" id="cd00609">
    <property type="entry name" value="AAT_like"/>
    <property type="match status" value="1"/>
</dbReference>
<dbReference type="InParanoid" id="Q6CPZ7"/>
<dbReference type="OMA" id="MIALDSM"/>
<dbReference type="FunFam" id="3.40.640.10:FF:000080">
    <property type="entry name" value="Aminotransferase, putative"/>
    <property type="match status" value="1"/>
</dbReference>
<accession>Q6CPZ7</accession>
<dbReference type="HOGENOM" id="CLU_017584_0_6_1"/>
<dbReference type="InterPro" id="IPR015421">
    <property type="entry name" value="PyrdxlP-dep_Trfase_major"/>
</dbReference>
<dbReference type="STRING" id="284590.Q6CPZ7"/>
<sequence>MGENQRPINFFKGHPSFRLLPREAIVEATSQLLLPECRDYDDIDEDRHPLTYGPDEGSKWVRTAIAAFSNDCFQLPSEEMKTKPEHINLTAGASYGVMNILEQTTLPHTGYTRQAFIVSPTYFLINETFIDAGFGGKLTAIDELGHGKIDFDTLQQKLEYFDSISNDNSSELQLITAPNANKKVYRYVIYLVPTYSNPGGQTYSLETRVKLIELARKHDMLIVSDDVYDLLRYDDSLDELPHPLPRLTHVDRMSYKHGDSGYGNTISNATFSKIIAPGLRFGYQETVNENLAYQLSQGGANVSGGTPSQLNSMIVGTLIQNGKAKEIICSLRKEYQLRAACLYQSVKSYLPRATQYHLQLGGYFSWCTLPEGYDAKKIGQELKERFNVTLANGSSFEVIGDERNWGERSVRLSNSFLEIADIEQGIKLWGTVCEDYAKRHNLPFR</sequence>
<dbReference type="PaxDb" id="284590-Q6CPZ7"/>
<dbReference type="GeneID" id="2894538"/>
<evidence type="ECO:0000313" key="2">
    <source>
        <dbReference type="EMBL" id="CAG99079.1"/>
    </source>
</evidence>
<name>Q6CPZ7_KLULA</name>
<dbReference type="GO" id="GO:0047536">
    <property type="term" value="F:2-aminoadipate transaminase activity"/>
    <property type="evidence" value="ECO:0007669"/>
    <property type="project" value="TreeGrafter"/>
</dbReference>
<evidence type="ECO:0000259" key="1">
    <source>
        <dbReference type="Pfam" id="PF00155"/>
    </source>
</evidence>
<organism evidence="2 3">
    <name type="scientific">Kluyveromyces lactis (strain ATCC 8585 / CBS 2359 / DSM 70799 / NBRC 1267 / NRRL Y-1140 / WM37)</name>
    <name type="common">Yeast</name>
    <name type="synonym">Candida sphaerica</name>
    <dbReference type="NCBI Taxonomy" id="284590"/>
    <lineage>
        <taxon>Eukaryota</taxon>
        <taxon>Fungi</taxon>
        <taxon>Dikarya</taxon>
        <taxon>Ascomycota</taxon>
        <taxon>Saccharomycotina</taxon>
        <taxon>Saccharomycetes</taxon>
        <taxon>Saccharomycetales</taxon>
        <taxon>Saccharomycetaceae</taxon>
        <taxon>Kluyveromyces</taxon>
    </lineage>
</organism>
<dbReference type="GO" id="GO:0030170">
    <property type="term" value="F:pyridoxal phosphate binding"/>
    <property type="evidence" value="ECO:0007669"/>
    <property type="project" value="InterPro"/>
</dbReference>
<dbReference type="SUPFAM" id="SSF53383">
    <property type="entry name" value="PLP-dependent transferases"/>
    <property type="match status" value="1"/>
</dbReference>
<protein>
    <submittedName>
        <fullName evidence="2">KLLA0E00969p</fullName>
    </submittedName>
</protein>
<feature type="domain" description="Aminotransferase class I/classII large" evidence="1">
    <location>
        <begin position="25"/>
        <end position="413"/>
    </location>
</feature>
<dbReference type="AlphaFoldDB" id="Q6CPZ7"/>
<dbReference type="PANTHER" id="PTHR42858">
    <property type="entry name" value="AMINOTRANSFERASE"/>
    <property type="match status" value="1"/>
</dbReference>
<dbReference type="eggNOG" id="KOG0634">
    <property type="taxonomic scope" value="Eukaryota"/>
</dbReference>
<dbReference type="Gene3D" id="3.90.1150.10">
    <property type="entry name" value="Aspartate Aminotransferase, domain 1"/>
    <property type="match status" value="1"/>
</dbReference>
<proteinExistence type="predicted"/>
<dbReference type="KEGG" id="kla:KLLA0_E00969g"/>
<dbReference type="Gene3D" id="3.40.640.10">
    <property type="entry name" value="Type I PLP-dependent aspartate aminotransferase-like (Major domain)"/>
    <property type="match status" value="1"/>
</dbReference>
<dbReference type="InterPro" id="IPR015424">
    <property type="entry name" value="PyrdxlP-dep_Trfase"/>
</dbReference>
<gene>
    <name evidence="2" type="ORF">KLLA0_E00969g</name>
</gene>
<dbReference type="Pfam" id="PF00155">
    <property type="entry name" value="Aminotran_1_2"/>
    <property type="match status" value="1"/>
</dbReference>
<reference evidence="2 3" key="1">
    <citation type="journal article" date="2004" name="Nature">
        <title>Genome evolution in yeasts.</title>
        <authorList>
            <consortium name="Genolevures"/>
            <person name="Dujon B."/>
            <person name="Sherman D."/>
            <person name="Fischer G."/>
            <person name="Durrens P."/>
            <person name="Casaregola S."/>
            <person name="Lafontaine I."/>
            <person name="de Montigny J."/>
            <person name="Marck C."/>
            <person name="Neuveglise C."/>
            <person name="Talla E."/>
            <person name="Goffard N."/>
            <person name="Frangeul L."/>
            <person name="Aigle M."/>
            <person name="Anthouard V."/>
            <person name="Babour A."/>
            <person name="Barbe V."/>
            <person name="Barnay S."/>
            <person name="Blanchin S."/>
            <person name="Beckerich J.M."/>
            <person name="Beyne E."/>
            <person name="Bleykasten C."/>
            <person name="Boisrame A."/>
            <person name="Boyer J."/>
            <person name="Cattolico L."/>
            <person name="Confanioleri F."/>
            <person name="de Daruvar A."/>
            <person name="Despons L."/>
            <person name="Fabre E."/>
            <person name="Fairhead C."/>
            <person name="Ferry-Dumazet H."/>
            <person name="Groppi A."/>
            <person name="Hantraye F."/>
            <person name="Hennequin C."/>
            <person name="Jauniaux N."/>
            <person name="Joyet P."/>
            <person name="Kachouri R."/>
            <person name="Kerrest A."/>
            <person name="Koszul R."/>
            <person name="Lemaire M."/>
            <person name="Lesur I."/>
            <person name="Ma L."/>
            <person name="Muller H."/>
            <person name="Nicaud J.M."/>
            <person name="Nikolski M."/>
            <person name="Oztas S."/>
            <person name="Ozier-Kalogeropoulos O."/>
            <person name="Pellenz S."/>
            <person name="Potier S."/>
            <person name="Richard G.F."/>
            <person name="Straub M.L."/>
            <person name="Suleau A."/>
            <person name="Swennene D."/>
            <person name="Tekaia F."/>
            <person name="Wesolowski-Louvel M."/>
            <person name="Westhof E."/>
            <person name="Wirth B."/>
            <person name="Zeniou-Meyer M."/>
            <person name="Zivanovic I."/>
            <person name="Bolotin-Fukuhara M."/>
            <person name="Thierry A."/>
            <person name="Bouchier C."/>
            <person name="Caudron B."/>
            <person name="Scarpelli C."/>
            <person name="Gaillardin C."/>
            <person name="Weissenbach J."/>
            <person name="Wincker P."/>
            <person name="Souciet J.L."/>
        </authorList>
    </citation>
    <scope>NUCLEOTIDE SEQUENCE [LARGE SCALE GENOMIC DNA]</scope>
    <source>
        <strain evidence="3">ATCC 8585 / CBS 2359 / DSM 70799 / NBRC 1267 / NRRL Y-1140 / WM37</strain>
    </source>
</reference>
<dbReference type="EMBL" id="CR382125">
    <property type="protein sequence ID" value="CAG99079.1"/>
    <property type="molecule type" value="Genomic_DNA"/>
</dbReference>
<dbReference type="InterPro" id="IPR015422">
    <property type="entry name" value="PyrdxlP-dep_Trfase_small"/>
</dbReference>
<dbReference type="FunCoup" id="Q6CPZ7">
    <property type="interactions" value="86"/>
</dbReference>
<evidence type="ECO:0000313" key="3">
    <source>
        <dbReference type="Proteomes" id="UP000000598"/>
    </source>
</evidence>
<keyword evidence="3" id="KW-1185">Reference proteome</keyword>
<dbReference type="PANTHER" id="PTHR42858:SF1">
    <property type="entry name" value="LD15494P"/>
    <property type="match status" value="1"/>
</dbReference>